<dbReference type="SUPFAM" id="SSF49899">
    <property type="entry name" value="Concanavalin A-like lectins/glucanases"/>
    <property type="match status" value="1"/>
</dbReference>
<feature type="domain" description="LamG-like jellyroll fold" evidence="4">
    <location>
        <begin position="41"/>
        <end position="175"/>
    </location>
</feature>
<dbReference type="AlphaFoldDB" id="A0A7M5UHS1"/>
<proteinExistence type="predicted"/>
<protein>
    <recommendedName>
        <fullName evidence="4">LamG-like jellyroll fold domain-containing protein</fullName>
    </recommendedName>
</protein>
<evidence type="ECO:0000256" key="1">
    <source>
        <dbReference type="ARBA" id="ARBA00022729"/>
    </source>
</evidence>
<sequence length="242" mass="27287">MTQGGEILKFSDEDYTCSQGARLWEAAINFKGDTFQAKPRTAITVAAWVRLEKRQGQHSIFDTVGVSHPKGQYHFEVNNGIVRWFHRDQTEKVVFETMAHTVEKGKWTHLAGTYDSKTKQAKIFINGEIRNQSIGDGLLSRDWSVHAGISNMLKCRPLQGSIDEFRIYNYALTPDEIKALVSACKAPDAAASTKTLSAETTDKAEARSETPKENESDSTSDKKTERKRRSLIDLTIRRLNFT</sequence>
<name>A0A7M5UHS1_9CNID</name>
<evidence type="ECO:0000313" key="6">
    <source>
        <dbReference type="Proteomes" id="UP000594262"/>
    </source>
</evidence>
<evidence type="ECO:0000256" key="2">
    <source>
        <dbReference type="ARBA" id="ARBA00023157"/>
    </source>
</evidence>
<dbReference type="OrthoDB" id="6021436at2759"/>
<dbReference type="InterPro" id="IPR013320">
    <property type="entry name" value="ConA-like_dom_sf"/>
</dbReference>
<dbReference type="PANTHER" id="PTHR47635">
    <property type="entry name" value="CUB DOMAIN-CONTAINING PROTEIN"/>
    <property type="match status" value="1"/>
</dbReference>
<evidence type="ECO:0000313" key="5">
    <source>
        <dbReference type="EnsemblMetazoa" id="CLYHEMP010488.2"/>
    </source>
</evidence>
<reference evidence="5" key="1">
    <citation type="submission" date="2021-01" db="UniProtKB">
        <authorList>
            <consortium name="EnsemblMetazoa"/>
        </authorList>
    </citation>
    <scope>IDENTIFICATION</scope>
</reference>
<dbReference type="PANTHER" id="PTHR47635:SF2">
    <property type="entry name" value="LAMG-LIKE JELLYROLL FOLD DOMAIN-CONTAINING PROTEIN"/>
    <property type="match status" value="1"/>
</dbReference>
<dbReference type="Gene3D" id="2.60.120.200">
    <property type="match status" value="1"/>
</dbReference>
<dbReference type="Pfam" id="PF13385">
    <property type="entry name" value="Laminin_G_3"/>
    <property type="match status" value="1"/>
</dbReference>
<keyword evidence="1" id="KW-0732">Signal</keyword>
<dbReference type="EnsemblMetazoa" id="CLYHEMT010488.2">
    <property type="protein sequence ID" value="CLYHEMP010488.2"/>
    <property type="gene ID" value="CLYHEMG010488"/>
</dbReference>
<evidence type="ECO:0000256" key="3">
    <source>
        <dbReference type="SAM" id="MobiDB-lite"/>
    </source>
</evidence>
<keyword evidence="6" id="KW-1185">Reference proteome</keyword>
<feature type="compositionally biased region" description="Basic and acidic residues" evidence="3">
    <location>
        <begin position="200"/>
        <end position="224"/>
    </location>
</feature>
<keyword evidence="2" id="KW-1015">Disulfide bond</keyword>
<feature type="region of interest" description="Disordered" evidence="3">
    <location>
        <begin position="191"/>
        <end position="227"/>
    </location>
</feature>
<dbReference type="InterPro" id="IPR006558">
    <property type="entry name" value="LamG-like"/>
</dbReference>
<organism evidence="5 6">
    <name type="scientific">Clytia hemisphaerica</name>
    <dbReference type="NCBI Taxonomy" id="252671"/>
    <lineage>
        <taxon>Eukaryota</taxon>
        <taxon>Metazoa</taxon>
        <taxon>Cnidaria</taxon>
        <taxon>Hydrozoa</taxon>
        <taxon>Hydroidolina</taxon>
        <taxon>Leptothecata</taxon>
        <taxon>Obeliida</taxon>
        <taxon>Clytiidae</taxon>
        <taxon>Clytia</taxon>
    </lineage>
</organism>
<dbReference type="SMART" id="SM00560">
    <property type="entry name" value="LamGL"/>
    <property type="match status" value="1"/>
</dbReference>
<accession>A0A7M5UHS1</accession>
<dbReference type="Proteomes" id="UP000594262">
    <property type="component" value="Unplaced"/>
</dbReference>
<evidence type="ECO:0000259" key="4">
    <source>
        <dbReference type="SMART" id="SM00560"/>
    </source>
</evidence>